<accession>A0A0S2MUH2</accession>
<sequence>MAKYRKKPVIVEAVQWFEGMQVDGVMDKAMLSEVWLDKTSSDGRYVIPTLEGYMTVSNGDYIVTGTKNEKYPVKPDIFEEIYERVED</sequence>
<keyword evidence="2" id="KW-1185">Reference proteome</keyword>
<protein>
    <submittedName>
        <fullName evidence="1">Uncharacterized protein</fullName>
    </submittedName>
</protein>
<name>A0A0S2MUH2_9CAUD</name>
<proteinExistence type="predicted"/>
<organism evidence="1 2">
    <name type="scientific">Bacillus phage BM15</name>
    <dbReference type="NCBI Taxonomy" id="1755680"/>
    <lineage>
        <taxon>Viruses</taxon>
        <taxon>Duplodnaviria</taxon>
        <taxon>Heunggongvirae</taxon>
        <taxon>Uroviricota</taxon>
        <taxon>Caudoviricetes</taxon>
        <taxon>Herelleviridae</taxon>
        <taxon>Bastillevirinae</taxon>
        <taxon>Caeruleovirus</taxon>
        <taxon>Caeruleovirus BM15</taxon>
    </lineage>
</organism>
<gene>
    <name evidence="1" type="ORF">BM10_130</name>
</gene>
<dbReference type="OrthoDB" id="21770at10239"/>
<dbReference type="EMBL" id="KT995480">
    <property type="protein sequence ID" value="ALO79534.1"/>
    <property type="molecule type" value="Genomic_DNA"/>
</dbReference>
<evidence type="ECO:0000313" key="2">
    <source>
        <dbReference type="Proteomes" id="UP000225963"/>
    </source>
</evidence>
<reference evidence="2" key="1">
    <citation type="submission" date="2015-11" db="EMBL/GenBank/DDBJ databases">
        <authorList>
            <person name="Sharaf A."/>
            <person name="Marie M.E."/>
            <person name="Esson H."/>
            <person name="El-Afifi I.S."/>
            <person name="Hammad M.A."/>
        </authorList>
    </citation>
    <scope>NUCLEOTIDE SEQUENCE [LARGE SCALE GENOMIC DNA]</scope>
</reference>
<evidence type="ECO:0000313" key="1">
    <source>
        <dbReference type="EMBL" id="ALO79534.1"/>
    </source>
</evidence>
<dbReference type="Proteomes" id="UP000225963">
    <property type="component" value="Segment"/>
</dbReference>